<sequence>MMSVRILLWHRVDGDGAAVRDAYHRVSRALAGTPGLLGNQLLRSAVDPASFVVMSEWTSLAAFQDWEGGATHRGTTAPLRPYQDPRRQPPYEILETVAAYP</sequence>
<accession>A0A317DSB5</accession>
<dbReference type="Pfam" id="PF03992">
    <property type="entry name" value="ABM"/>
    <property type="match status" value="1"/>
</dbReference>
<evidence type="ECO:0000313" key="3">
    <source>
        <dbReference type="Proteomes" id="UP000246050"/>
    </source>
</evidence>
<dbReference type="OrthoDB" id="5518003at2"/>
<dbReference type="Gene3D" id="3.30.70.100">
    <property type="match status" value="1"/>
</dbReference>
<dbReference type="GO" id="GO:0004497">
    <property type="term" value="F:monooxygenase activity"/>
    <property type="evidence" value="ECO:0007669"/>
    <property type="project" value="UniProtKB-KW"/>
</dbReference>
<dbReference type="AlphaFoldDB" id="A0A317DSB5"/>
<organism evidence="2 3">
    <name type="scientific">Micromonospora sicca</name>
    <dbReference type="NCBI Taxonomy" id="2202420"/>
    <lineage>
        <taxon>Bacteria</taxon>
        <taxon>Bacillati</taxon>
        <taxon>Actinomycetota</taxon>
        <taxon>Actinomycetes</taxon>
        <taxon>Micromonosporales</taxon>
        <taxon>Micromonosporaceae</taxon>
        <taxon>Micromonospora</taxon>
    </lineage>
</organism>
<protein>
    <submittedName>
        <fullName evidence="2">Antibiotic biosynthesis monooxygenase</fullName>
    </submittedName>
</protein>
<evidence type="ECO:0000313" key="2">
    <source>
        <dbReference type="EMBL" id="PWR17252.1"/>
    </source>
</evidence>
<dbReference type="EMBL" id="QGKS01000058">
    <property type="protein sequence ID" value="PWR17252.1"/>
    <property type="molecule type" value="Genomic_DNA"/>
</dbReference>
<dbReference type="InterPro" id="IPR007138">
    <property type="entry name" value="ABM_dom"/>
</dbReference>
<dbReference type="Proteomes" id="UP000246050">
    <property type="component" value="Unassembled WGS sequence"/>
</dbReference>
<comment type="caution">
    <text evidence="2">The sequence shown here is derived from an EMBL/GenBank/DDBJ whole genome shotgun (WGS) entry which is preliminary data.</text>
</comment>
<keyword evidence="2" id="KW-0560">Oxidoreductase</keyword>
<evidence type="ECO:0000259" key="1">
    <source>
        <dbReference type="PROSITE" id="PS51725"/>
    </source>
</evidence>
<keyword evidence="2" id="KW-0503">Monooxygenase</keyword>
<gene>
    <name evidence="2" type="ORF">DKT69_01145</name>
</gene>
<reference evidence="2 3" key="1">
    <citation type="submission" date="2018-05" db="EMBL/GenBank/DDBJ databases">
        <title>Micromonosporas from Atacama Desert.</title>
        <authorList>
            <person name="Carro L."/>
            <person name="Golinska P."/>
            <person name="Klenk H.-P."/>
            <person name="Goodfellow M."/>
        </authorList>
    </citation>
    <scope>NUCLEOTIDE SEQUENCE [LARGE SCALE GENOMIC DNA]</scope>
    <source>
        <strain evidence="2 3">4G51</strain>
    </source>
</reference>
<dbReference type="SUPFAM" id="SSF54909">
    <property type="entry name" value="Dimeric alpha+beta barrel"/>
    <property type="match status" value="1"/>
</dbReference>
<dbReference type="InterPro" id="IPR011008">
    <property type="entry name" value="Dimeric_a/b-barrel"/>
</dbReference>
<dbReference type="PROSITE" id="PS51725">
    <property type="entry name" value="ABM"/>
    <property type="match status" value="1"/>
</dbReference>
<proteinExistence type="predicted"/>
<feature type="domain" description="ABM" evidence="1">
    <location>
        <begin position="3"/>
        <end position="94"/>
    </location>
</feature>
<name>A0A317DSB5_9ACTN</name>